<proteinExistence type="predicted"/>
<dbReference type="Proteomes" id="UP001231189">
    <property type="component" value="Unassembled WGS sequence"/>
</dbReference>
<gene>
    <name evidence="3" type="ORF">QYE76_060224</name>
</gene>
<dbReference type="CDD" id="cd09917">
    <property type="entry name" value="F-box_SF"/>
    <property type="match status" value="1"/>
</dbReference>
<accession>A0AAD8RYM5</accession>
<dbReference type="InterPro" id="IPR036047">
    <property type="entry name" value="F-box-like_dom_sf"/>
</dbReference>
<dbReference type="Pfam" id="PF23635">
    <property type="entry name" value="Beta-prop_AT5G49610-like"/>
    <property type="match status" value="1"/>
</dbReference>
<evidence type="ECO:0000313" key="4">
    <source>
        <dbReference type="Proteomes" id="UP001231189"/>
    </source>
</evidence>
<dbReference type="PANTHER" id="PTHR33207">
    <property type="entry name" value="F-BOX DOMAIN CONTAINING PROTEIN-RELATED"/>
    <property type="match status" value="1"/>
</dbReference>
<name>A0AAD8RYM5_LOLMU</name>
<dbReference type="Gene3D" id="1.20.1280.50">
    <property type="match status" value="1"/>
</dbReference>
<evidence type="ECO:0000259" key="2">
    <source>
        <dbReference type="Pfam" id="PF23635"/>
    </source>
</evidence>
<evidence type="ECO:0000313" key="3">
    <source>
        <dbReference type="EMBL" id="KAK1642419.1"/>
    </source>
</evidence>
<dbReference type="InterPro" id="IPR001810">
    <property type="entry name" value="F-box_dom"/>
</dbReference>
<dbReference type="Pfam" id="PF00646">
    <property type="entry name" value="F-box"/>
    <property type="match status" value="1"/>
</dbReference>
<keyword evidence="4" id="KW-1185">Reference proteome</keyword>
<protein>
    <recommendedName>
        <fullName evidence="5">F-box domain-containing protein</fullName>
    </recommendedName>
</protein>
<dbReference type="InterPro" id="IPR056594">
    <property type="entry name" value="AT5G49610-like_b-prop"/>
</dbReference>
<dbReference type="AlphaFoldDB" id="A0AAD8RYM5"/>
<feature type="domain" description="F-box" evidence="1">
    <location>
        <begin position="14"/>
        <end position="53"/>
    </location>
</feature>
<organism evidence="3 4">
    <name type="scientific">Lolium multiflorum</name>
    <name type="common">Italian ryegrass</name>
    <name type="synonym">Lolium perenne subsp. multiflorum</name>
    <dbReference type="NCBI Taxonomy" id="4521"/>
    <lineage>
        <taxon>Eukaryota</taxon>
        <taxon>Viridiplantae</taxon>
        <taxon>Streptophyta</taxon>
        <taxon>Embryophyta</taxon>
        <taxon>Tracheophyta</taxon>
        <taxon>Spermatophyta</taxon>
        <taxon>Magnoliopsida</taxon>
        <taxon>Liliopsida</taxon>
        <taxon>Poales</taxon>
        <taxon>Poaceae</taxon>
        <taxon>BOP clade</taxon>
        <taxon>Pooideae</taxon>
        <taxon>Poodae</taxon>
        <taxon>Poeae</taxon>
        <taxon>Poeae Chloroplast Group 2 (Poeae type)</taxon>
        <taxon>Loliodinae</taxon>
        <taxon>Loliinae</taxon>
        <taxon>Lolium</taxon>
    </lineage>
</organism>
<dbReference type="EMBL" id="JAUUTY010000004">
    <property type="protein sequence ID" value="KAK1642419.1"/>
    <property type="molecule type" value="Genomic_DNA"/>
</dbReference>
<evidence type="ECO:0000259" key="1">
    <source>
        <dbReference type="Pfam" id="PF00646"/>
    </source>
</evidence>
<reference evidence="3" key="1">
    <citation type="submission" date="2023-07" db="EMBL/GenBank/DDBJ databases">
        <title>A chromosome-level genome assembly of Lolium multiflorum.</title>
        <authorList>
            <person name="Chen Y."/>
            <person name="Copetti D."/>
            <person name="Kolliker R."/>
            <person name="Studer B."/>
        </authorList>
    </citation>
    <scope>NUCLEOTIDE SEQUENCE</scope>
    <source>
        <strain evidence="3">02402/16</strain>
        <tissue evidence="3">Leaf</tissue>
    </source>
</reference>
<sequence>MAFQPPPAAAPTTITDLGEDLLRQIFLRLPALPSLVRAASACRRFRRTVCSCPAFRRNFRAVHGPPLLALFLDTFMKAVPTFPSPPPLRRPDRDLFAVNFFDVFRPRAAGPGWEVDASNIQTNCGHVALVNGSTGQRAIYSPLTQSLKVYPRPSTPGKSSILHGTQLEFHTLTAGEDGQRPSRVVCVRHSHLWARPRVAVFSLDTMEWQFFPETTKTLLHVNETAMDATVLRGFVCWAHRRNEHILVLDAATLRFSLMDLPTCCGCGCTTLKLGETEDGKLCVAGIMENACVAWLWAGSDAGAGEEWTKYKVFPLGPIVKEATKCSEEEEGRIPVEVVGVVDGFVYLSVFYSNGYDKKYRMLLSLCMETAEMKEVLKNGVWYAEHAHPYIMAWPPSLVVQIKEESETEVTEDGVARDAPMDMLKSPSVLATALQSFKEALMNDDEENSVEMVAFVLPVEDEKSSLVSKITTLDAQFTTLRDLILRTSA</sequence>
<feature type="domain" description="F-box protein AT5G49610-like beta-propeller" evidence="2">
    <location>
        <begin position="130"/>
        <end position="396"/>
    </location>
</feature>
<dbReference type="SUPFAM" id="SSF81383">
    <property type="entry name" value="F-box domain"/>
    <property type="match status" value="1"/>
</dbReference>
<evidence type="ECO:0008006" key="5">
    <source>
        <dbReference type="Google" id="ProtNLM"/>
    </source>
</evidence>
<comment type="caution">
    <text evidence="3">The sequence shown here is derived from an EMBL/GenBank/DDBJ whole genome shotgun (WGS) entry which is preliminary data.</text>
</comment>